<evidence type="ECO:0000313" key="3">
    <source>
        <dbReference type="Proteomes" id="UP001239994"/>
    </source>
</evidence>
<organism evidence="2 3">
    <name type="scientific">Electrophorus voltai</name>
    <dbReference type="NCBI Taxonomy" id="2609070"/>
    <lineage>
        <taxon>Eukaryota</taxon>
        <taxon>Metazoa</taxon>
        <taxon>Chordata</taxon>
        <taxon>Craniata</taxon>
        <taxon>Vertebrata</taxon>
        <taxon>Euteleostomi</taxon>
        <taxon>Actinopterygii</taxon>
        <taxon>Neopterygii</taxon>
        <taxon>Teleostei</taxon>
        <taxon>Ostariophysi</taxon>
        <taxon>Gymnotiformes</taxon>
        <taxon>Gymnotoidei</taxon>
        <taxon>Gymnotidae</taxon>
        <taxon>Electrophorus</taxon>
    </lineage>
</organism>
<gene>
    <name evidence="2" type="ORF">P4O66_011933</name>
</gene>
<reference evidence="2" key="1">
    <citation type="submission" date="2023-03" db="EMBL/GenBank/DDBJ databases">
        <title>Electrophorus voltai genome.</title>
        <authorList>
            <person name="Bian C."/>
        </authorList>
    </citation>
    <scope>NUCLEOTIDE SEQUENCE</scope>
    <source>
        <strain evidence="2">CB-2022</strain>
        <tissue evidence="2">Muscle</tissue>
    </source>
</reference>
<feature type="non-terminal residue" evidence="2">
    <location>
        <position position="195"/>
    </location>
</feature>
<accession>A0AAD8Z8U4</accession>
<dbReference type="AlphaFoldDB" id="A0AAD8Z8U4"/>
<feature type="region of interest" description="Disordered" evidence="1">
    <location>
        <begin position="175"/>
        <end position="195"/>
    </location>
</feature>
<name>A0AAD8Z8U4_9TELE</name>
<evidence type="ECO:0000313" key="2">
    <source>
        <dbReference type="EMBL" id="KAK1793556.1"/>
    </source>
</evidence>
<dbReference type="EMBL" id="JAROKS010000018">
    <property type="protein sequence ID" value="KAK1793556.1"/>
    <property type="molecule type" value="Genomic_DNA"/>
</dbReference>
<keyword evidence="3" id="KW-1185">Reference proteome</keyword>
<protein>
    <submittedName>
        <fullName evidence="2">Uncharacterized protein</fullName>
    </submittedName>
</protein>
<comment type="caution">
    <text evidence="2">The sequence shown here is derived from an EMBL/GenBank/DDBJ whole genome shotgun (WGS) entry which is preliminary data.</text>
</comment>
<sequence length="195" mass="22006">MSECPALDRLSGEAFQGCGGFEEWTAYNSGHWQEAQRQSNCFDDWNCFHGNVSKNEEPAHLSSHETRTSGQEHKVENAHMINTWFVFHDCFSNEETVNDGDTVEISPLSQLIYGSAHTPSRQVALSREAVSLCHQMLCELEVPSLKGPKPNLHSQKLLINTLQRKHSDVHNLQTTDFPDVDFEEPERSPAALIQT</sequence>
<evidence type="ECO:0000256" key="1">
    <source>
        <dbReference type="SAM" id="MobiDB-lite"/>
    </source>
</evidence>
<proteinExistence type="predicted"/>
<dbReference type="Proteomes" id="UP001239994">
    <property type="component" value="Unassembled WGS sequence"/>
</dbReference>